<evidence type="ECO:0000313" key="4">
    <source>
        <dbReference type="EMBL" id="CAA0834059.1"/>
    </source>
</evidence>
<dbReference type="Gene3D" id="3.40.850.10">
    <property type="entry name" value="Kinesin motor domain"/>
    <property type="match status" value="1"/>
</dbReference>
<proteinExistence type="inferred from homology"/>
<dbReference type="GO" id="GO:0008017">
    <property type="term" value="F:microtubule binding"/>
    <property type="evidence" value="ECO:0007669"/>
    <property type="project" value="InterPro"/>
</dbReference>
<dbReference type="GO" id="GO:0003777">
    <property type="term" value="F:microtubule motor activity"/>
    <property type="evidence" value="ECO:0007669"/>
    <property type="project" value="InterPro"/>
</dbReference>
<keyword evidence="5" id="KW-1185">Reference proteome</keyword>
<evidence type="ECO:0000256" key="1">
    <source>
        <dbReference type="ARBA" id="ARBA00023175"/>
    </source>
</evidence>
<dbReference type="PANTHER" id="PTHR47968:SF55">
    <property type="entry name" value="KINESIN-LIKE PROTEIN KIN-7H"/>
    <property type="match status" value="1"/>
</dbReference>
<reference evidence="4" key="1">
    <citation type="submission" date="2019-12" db="EMBL/GenBank/DDBJ databases">
        <authorList>
            <person name="Scholes J."/>
        </authorList>
    </citation>
    <scope>NUCLEOTIDE SEQUENCE</scope>
</reference>
<keyword evidence="1 2" id="KW-0505">Motor protein</keyword>
<keyword evidence="2" id="KW-0547">Nucleotide-binding</keyword>
<comment type="caution">
    <text evidence="4">The sequence shown here is derived from an EMBL/GenBank/DDBJ whole genome shotgun (WGS) entry which is preliminary data.</text>
</comment>
<dbReference type="InterPro" id="IPR036961">
    <property type="entry name" value="Kinesin_motor_dom_sf"/>
</dbReference>
<evidence type="ECO:0000256" key="2">
    <source>
        <dbReference type="PROSITE-ProRule" id="PRU00283"/>
    </source>
</evidence>
<name>A0A9N7RL77_STRHE</name>
<evidence type="ECO:0000259" key="3">
    <source>
        <dbReference type="PROSITE" id="PS50067"/>
    </source>
</evidence>
<feature type="domain" description="Kinesin motor" evidence="3">
    <location>
        <begin position="1"/>
        <end position="173"/>
    </location>
</feature>
<dbReference type="InterPro" id="IPR001752">
    <property type="entry name" value="Kinesin_motor_dom"/>
</dbReference>
<dbReference type="PANTHER" id="PTHR47968">
    <property type="entry name" value="CENTROMERE PROTEIN E"/>
    <property type="match status" value="1"/>
</dbReference>
<accession>A0A9N7RL77</accession>
<feature type="non-terminal residue" evidence="4">
    <location>
        <position position="1"/>
    </location>
</feature>
<gene>
    <name evidence="4" type="ORF">SHERM_29315</name>
</gene>
<feature type="non-terminal residue" evidence="4">
    <location>
        <position position="173"/>
    </location>
</feature>
<dbReference type="SUPFAM" id="SSF52540">
    <property type="entry name" value="P-loop containing nucleoside triphosphate hydrolases"/>
    <property type="match status" value="1"/>
</dbReference>
<dbReference type="GO" id="GO:0007018">
    <property type="term" value="P:microtubule-based movement"/>
    <property type="evidence" value="ECO:0007669"/>
    <property type="project" value="InterPro"/>
</dbReference>
<dbReference type="Proteomes" id="UP001153555">
    <property type="component" value="Unassembled WGS sequence"/>
</dbReference>
<feature type="binding site" evidence="2">
    <location>
        <begin position="36"/>
        <end position="43"/>
    </location>
    <ligand>
        <name>ATP</name>
        <dbReference type="ChEBI" id="CHEBI:30616"/>
    </ligand>
</feature>
<sequence>RVFRSDCSTREVYEKGAKDVAISVVNGINSSVFAYGQTSSGKTFTMTGITEFAIADIYDYIQKHPERNFVLKFSAMEIYNESVRDLLSVDTTPLRLLDDPERGTIVEKLTEEILKDWNHVIHLLSICEAQRQIGETSLNEMSSRSHQIIRLTIESSSREFLGRDNASTLTATV</sequence>
<evidence type="ECO:0000313" key="5">
    <source>
        <dbReference type="Proteomes" id="UP001153555"/>
    </source>
</evidence>
<dbReference type="SMART" id="SM00129">
    <property type="entry name" value="KISc"/>
    <property type="match status" value="1"/>
</dbReference>
<protein>
    <submittedName>
        <fullName evidence="4">ATP binding microtubule motor family protein</fullName>
    </submittedName>
</protein>
<dbReference type="PROSITE" id="PS50067">
    <property type="entry name" value="KINESIN_MOTOR_2"/>
    <property type="match status" value="1"/>
</dbReference>
<organism evidence="4 5">
    <name type="scientific">Striga hermonthica</name>
    <name type="common">Purple witchweed</name>
    <name type="synonym">Buchnera hermonthica</name>
    <dbReference type="NCBI Taxonomy" id="68872"/>
    <lineage>
        <taxon>Eukaryota</taxon>
        <taxon>Viridiplantae</taxon>
        <taxon>Streptophyta</taxon>
        <taxon>Embryophyta</taxon>
        <taxon>Tracheophyta</taxon>
        <taxon>Spermatophyta</taxon>
        <taxon>Magnoliopsida</taxon>
        <taxon>eudicotyledons</taxon>
        <taxon>Gunneridae</taxon>
        <taxon>Pentapetalae</taxon>
        <taxon>asterids</taxon>
        <taxon>lamiids</taxon>
        <taxon>Lamiales</taxon>
        <taxon>Orobanchaceae</taxon>
        <taxon>Buchnereae</taxon>
        <taxon>Striga</taxon>
    </lineage>
</organism>
<dbReference type="InterPro" id="IPR027417">
    <property type="entry name" value="P-loop_NTPase"/>
</dbReference>
<dbReference type="PRINTS" id="PR00380">
    <property type="entry name" value="KINESINHEAVY"/>
</dbReference>
<dbReference type="Pfam" id="PF00225">
    <property type="entry name" value="Kinesin"/>
    <property type="match status" value="1"/>
</dbReference>
<dbReference type="InterPro" id="IPR027640">
    <property type="entry name" value="Kinesin-like_fam"/>
</dbReference>
<dbReference type="AlphaFoldDB" id="A0A9N7RL77"/>
<dbReference type="OrthoDB" id="3176171at2759"/>
<dbReference type="GO" id="GO:0005524">
    <property type="term" value="F:ATP binding"/>
    <property type="evidence" value="ECO:0007669"/>
    <property type="project" value="UniProtKB-UniRule"/>
</dbReference>
<comment type="similarity">
    <text evidence="2">Belongs to the TRAFAC class myosin-kinesin ATPase superfamily. Kinesin family.</text>
</comment>
<dbReference type="EMBL" id="CACSLK010027842">
    <property type="protein sequence ID" value="CAA0834059.1"/>
    <property type="molecule type" value="Genomic_DNA"/>
</dbReference>
<keyword evidence="2" id="KW-0067">ATP-binding</keyword>